<dbReference type="EMBL" id="JAFEMC010000006">
    <property type="protein sequence ID" value="MBM6578199.1"/>
    <property type="molecule type" value="Genomic_DNA"/>
</dbReference>
<dbReference type="RefSeq" id="WP_204200291.1">
    <property type="nucleotide sequence ID" value="NZ_JAFEMC010000006.1"/>
</dbReference>
<evidence type="ECO:0000259" key="1">
    <source>
        <dbReference type="Pfam" id="PF01261"/>
    </source>
</evidence>
<dbReference type="InterPro" id="IPR013022">
    <property type="entry name" value="Xyl_isomerase-like_TIM-brl"/>
</dbReference>
<dbReference type="InterPro" id="IPR036237">
    <property type="entry name" value="Xyl_isomerase-like_sf"/>
</dbReference>
<dbReference type="SUPFAM" id="SSF51658">
    <property type="entry name" value="Xylose isomerase-like"/>
    <property type="match status" value="1"/>
</dbReference>
<dbReference type="PANTHER" id="PTHR12110:SF21">
    <property type="entry name" value="XYLOSE ISOMERASE-LIKE TIM BARREL DOMAIN-CONTAINING PROTEIN"/>
    <property type="match status" value="1"/>
</dbReference>
<evidence type="ECO:0000313" key="2">
    <source>
        <dbReference type="EMBL" id="MBM6578199.1"/>
    </source>
</evidence>
<dbReference type="GO" id="GO:0016853">
    <property type="term" value="F:isomerase activity"/>
    <property type="evidence" value="ECO:0007669"/>
    <property type="project" value="UniProtKB-KW"/>
</dbReference>
<reference evidence="2 3" key="1">
    <citation type="submission" date="2020-12" db="EMBL/GenBank/DDBJ databases">
        <title>Sphingomonas sp.</title>
        <authorList>
            <person name="Kim M.K."/>
        </authorList>
    </citation>
    <scope>NUCLEOTIDE SEQUENCE [LARGE SCALE GENOMIC DNA]</scope>
    <source>
        <strain evidence="2 3">BT552</strain>
    </source>
</reference>
<gene>
    <name evidence="2" type="ORF">ILT43_17590</name>
</gene>
<keyword evidence="3" id="KW-1185">Reference proteome</keyword>
<organism evidence="2 3">
    <name type="scientific">Sphingomonas longa</name>
    <dbReference type="NCBI Taxonomy" id="2778730"/>
    <lineage>
        <taxon>Bacteria</taxon>
        <taxon>Pseudomonadati</taxon>
        <taxon>Pseudomonadota</taxon>
        <taxon>Alphaproteobacteria</taxon>
        <taxon>Sphingomonadales</taxon>
        <taxon>Sphingomonadaceae</taxon>
        <taxon>Sphingomonas</taxon>
    </lineage>
</organism>
<proteinExistence type="predicted"/>
<dbReference type="Pfam" id="PF01261">
    <property type="entry name" value="AP_endonuc_2"/>
    <property type="match status" value="1"/>
</dbReference>
<comment type="caution">
    <text evidence="2">The sequence shown here is derived from an EMBL/GenBank/DDBJ whole genome shotgun (WGS) entry which is preliminary data.</text>
</comment>
<sequence>MTAMKGPAIFLAQFQGDTAPFDTLDGLAEWAAGLGYVGVQIPCNSRLIDLKTAAESKEYCQDLQGRLARHGIEVTELSTHLQGQLVAVHPAYDTLFDGFAPPEVHGKPAERQIWAVEQVKMAARASANLGLKAHATFSGALAWPYVYPWPQRPAGLVEEAFAELARRWLPILDVFEESGVDCAFEVHAGEDLHDGASWERFLTAVGEHPRARLLFDPSHYVLQQLDYLDFIDRYHDRISCFHVKDAEFNPTGRSGVYGGYQDWVDRAGRFRSLGDGQVDFSSIFSKLAQYGYTGWAVLEWECALKRSEDGAREGAPFIRDHIIHLTDHAFDDFAKSGVDRDAIRAIMGLPAAGSDAGQGN</sequence>
<dbReference type="PANTHER" id="PTHR12110">
    <property type="entry name" value="HYDROXYPYRUVATE ISOMERASE"/>
    <property type="match status" value="1"/>
</dbReference>
<dbReference type="Gene3D" id="3.20.20.150">
    <property type="entry name" value="Divalent-metal-dependent TIM barrel enzymes"/>
    <property type="match status" value="1"/>
</dbReference>
<accession>A0ABS2DB94</accession>
<dbReference type="Proteomes" id="UP000763641">
    <property type="component" value="Unassembled WGS sequence"/>
</dbReference>
<feature type="domain" description="Xylose isomerase-like TIM barrel" evidence="1">
    <location>
        <begin position="29"/>
        <end position="320"/>
    </location>
</feature>
<evidence type="ECO:0000313" key="3">
    <source>
        <dbReference type="Proteomes" id="UP000763641"/>
    </source>
</evidence>
<keyword evidence="2" id="KW-0413">Isomerase</keyword>
<protein>
    <submittedName>
        <fullName evidence="2">Sugar phosphate isomerase/epimerase</fullName>
    </submittedName>
</protein>
<dbReference type="InterPro" id="IPR050312">
    <property type="entry name" value="IolE/XylAMocC-like"/>
</dbReference>
<name>A0ABS2DB94_9SPHN</name>